<evidence type="ECO:0000256" key="7">
    <source>
        <dbReference type="SAM" id="MobiDB-lite"/>
    </source>
</evidence>
<evidence type="ECO:0000259" key="8">
    <source>
        <dbReference type="PROSITE" id="PS50127"/>
    </source>
</evidence>
<dbReference type="Pfam" id="PF23055">
    <property type="entry name" value="DUF7041"/>
    <property type="match status" value="1"/>
</dbReference>
<dbReference type="Pfam" id="PF00179">
    <property type="entry name" value="UQ_con"/>
    <property type="match status" value="1"/>
</dbReference>
<keyword evidence="2" id="KW-0808">Transferase</keyword>
<evidence type="ECO:0000256" key="3">
    <source>
        <dbReference type="ARBA" id="ARBA00022741"/>
    </source>
</evidence>
<dbReference type="PANTHER" id="PTHR33327">
    <property type="entry name" value="ENDONUCLEASE"/>
    <property type="match status" value="1"/>
</dbReference>
<dbReference type="SUPFAM" id="SSF54495">
    <property type="entry name" value="UBC-like"/>
    <property type="match status" value="1"/>
</dbReference>
<keyword evidence="4" id="KW-0833">Ubl conjugation pathway</keyword>
<dbReference type="Proteomes" id="UP001152562">
    <property type="component" value="Unassembled WGS sequence"/>
</dbReference>
<dbReference type="EMBL" id="CALOZG010000003">
    <property type="protein sequence ID" value="CAH4006299.1"/>
    <property type="molecule type" value="Genomic_DNA"/>
</dbReference>
<organism evidence="9 10">
    <name type="scientific">Pieris brassicae</name>
    <name type="common">White butterfly</name>
    <name type="synonym">Large white butterfly</name>
    <dbReference type="NCBI Taxonomy" id="7116"/>
    <lineage>
        <taxon>Eukaryota</taxon>
        <taxon>Metazoa</taxon>
        <taxon>Ecdysozoa</taxon>
        <taxon>Arthropoda</taxon>
        <taxon>Hexapoda</taxon>
        <taxon>Insecta</taxon>
        <taxon>Pterygota</taxon>
        <taxon>Neoptera</taxon>
        <taxon>Endopterygota</taxon>
        <taxon>Lepidoptera</taxon>
        <taxon>Glossata</taxon>
        <taxon>Ditrysia</taxon>
        <taxon>Papilionoidea</taxon>
        <taxon>Pieridae</taxon>
        <taxon>Pierinae</taxon>
        <taxon>Pieris</taxon>
    </lineage>
</organism>
<dbReference type="AlphaFoldDB" id="A0A9P0T1D2"/>
<evidence type="ECO:0000313" key="10">
    <source>
        <dbReference type="Proteomes" id="UP001152562"/>
    </source>
</evidence>
<dbReference type="InterPro" id="IPR055469">
    <property type="entry name" value="DUF7041"/>
</dbReference>
<evidence type="ECO:0000313" key="9">
    <source>
        <dbReference type="EMBL" id="CAH4006299.1"/>
    </source>
</evidence>
<dbReference type="EC" id="2.3.2.23" evidence="1"/>
<evidence type="ECO:0000256" key="5">
    <source>
        <dbReference type="ARBA" id="ARBA00022840"/>
    </source>
</evidence>
<dbReference type="GO" id="GO:0003676">
    <property type="term" value="F:nucleic acid binding"/>
    <property type="evidence" value="ECO:0007669"/>
    <property type="project" value="InterPro"/>
</dbReference>
<dbReference type="Gene3D" id="3.10.110.10">
    <property type="entry name" value="Ubiquitin Conjugating Enzyme"/>
    <property type="match status" value="1"/>
</dbReference>
<keyword evidence="3" id="KW-0547">Nucleotide-binding</keyword>
<feature type="domain" description="UBC core" evidence="8">
    <location>
        <begin position="504"/>
        <end position="671"/>
    </location>
</feature>
<dbReference type="GO" id="GO:0005524">
    <property type="term" value="F:ATP binding"/>
    <property type="evidence" value="ECO:0007669"/>
    <property type="project" value="UniProtKB-KW"/>
</dbReference>
<comment type="caution">
    <text evidence="9">The sequence shown here is derived from an EMBL/GenBank/DDBJ whole genome shotgun (WGS) entry which is preliminary data.</text>
</comment>
<reference evidence="9" key="1">
    <citation type="submission" date="2022-05" db="EMBL/GenBank/DDBJ databases">
        <authorList>
            <person name="Okamura Y."/>
        </authorList>
    </citation>
    <scope>NUCLEOTIDE SEQUENCE</scope>
</reference>
<dbReference type="PANTHER" id="PTHR33327:SF3">
    <property type="entry name" value="RNA-DIRECTED DNA POLYMERASE"/>
    <property type="match status" value="1"/>
</dbReference>
<proteinExistence type="predicted"/>
<dbReference type="InterPro" id="IPR000608">
    <property type="entry name" value="UBC"/>
</dbReference>
<dbReference type="GO" id="GO:0061631">
    <property type="term" value="F:ubiquitin conjugating enzyme activity"/>
    <property type="evidence" value="ECO:0007669"/>
    <property type="project" value="UniProtKB-EC"/>
</dbReference>
<dbReference type="InterPro" id="IPR016135">
    <property type="entry name" value="UBQ-conjugating_enzyme/RWD"/>
</dbReference>
<comment type="function">
    <text evidence="6">Probable E2 ubiquitin-protein ligase that catalyzes the covalent attachment of ubiquitin to target proteins. May facilitate the monoubiquitination and degradation of MTOR and CCNE1 through interaction with FBXW7.</text>
</comment>
<evidence type="ECO:0000256" key="2">
    <source>
        <dbReference type="ARBA" id="ARBA00022679"/>
    </source>
</evidence>
<evidence type="ECO:0000256" key="1">
    <source>
        <dbReference type="ARBA" id="ARBA00012486"/>
    </source>
</evidence>
<keyword evidence="5" id="KW-0067">ATP-binding</keyword>
<protein>
    <recommendedName>
        <fullName evidence="1">E2 ubiquitin-conjugating enzyme</fullName>
        <ecNumber evidence="1">2.3.2.23</ecNumber>
    </recommendedName>
</protein>
<evidence type="ECO:0000256" key="6">
    <source>
        <dbReference type="ARBA" id="ARBA00055455"/>
    </source>
</evidence>
<name>A0A9P0T1D2_PIEBR</name>
<gene>
    <name evidence="9" type="ORF">PIBRA_LOCUS2948</name>
</gene>
<dbReference type="PROSITE" id="PS50127">
    <property type="entry name" value="UBC_2"/>
    <property type="match status" value="1"/>
</dbReference>
<evidence type="ECO:0000256" key="4">
    <source>
        <dbReference type="ARBA" id="ARBA00022786"/>
    </source>
</evidence>
<keyword evidence="10" id="KW-1185">Reference proteome</keyword>
<accession>A0A9P0T1D2</accession>
<dbReference type="InterPro" id="IPR036397">
    <property type="entry name" value="RNaseH_sf"/>
</dbReference>
<dbReference type="FunFam" id="3.10.110.10:FF:000036">
    <property type="entry name" value="ubiquitin-conjugating enzyme E2Q-like protein 1"/>
    <property type="match status" value="1"/>
</dbReference>
<dbReference type="Gene3D" id="3.30.420.10">
    <property type="entry name" value="Ribonuclease H-like superfamily/Ribonuclease H"/>
    <property type="match status" value="1"/>
</dbReference>
<dbReference type="SMART" id="SM00212">
    <property type="entry name" value="UBCc"/>
    <property type="match status" value="1"/>
</dbReference>
<feature type="region of interest" description="Disordered" evidence="7">
    <location>
        <begin position="201"/>
        <end position="233"/>
    </location>
</feature>
<sequence length="678" mass="76792">MDNQDAHDAPVINSVSVKVPPFWPDEPVLWFAQIESQFTLANITADTTKYNYVVSNLDYKYVSEIKDIIKNPPTTDKYISLKTELISRLSSSQEQRVRQLLTHEDIGDRKPSQFLRHLQNLAGPEIPDDFIRSIWSSRLPTNIQVIIASQPKSSLDSLASLADAVTDVMCQPQINHVASPHNEIKELRNCVAELTKQVAALSTSTSRRPRSRSGQRAYESRRRSHSHGRSRDVSTSGVCWYHRTFKENATKCRAPFDVRNHKLVDVTTTLKASAKPASATVYQIKTVSGTSRYHILLTEFPEVTKPSGEPEVREIKHKTLHYIRTTPGPPVFSRPRRLAPDRLRRAKPNGLVERFHRQLKAAIMCHDNENWHEVLPLVLLGIRSAWKEDISSSSAELLYGEGLRLPGDLFISSGTEITDHSDFLSRLRQHISQLKPTPVMRHGKAKTFVHKDLKQATSVFLRQDAVRKSLKPPYSGPYKVLDRTDKTMRIEMDGKTTTVSIDRVKPAHILTEEEPINNTIAVPSMPPAKKPDYVELVNDNLFEWHVRLHQIDPESELAADLRELNISNILLHLVFPENFPFAPPFMRVIEPRIEKGFVMEGGAICMELLTPRGWASAYTVEAIVMQFAASVVKGQGRVARAPPRSSREFSKRRAEEAFRSLVKTHDKYGWVTPSLSDG</sequence>
<dbReference type="CDD" id="cd23802">
    <property type="entry name" value="UBCc_UBE2Q"/>
    <property type="match status" value="1"/>
</dbReference>